<evidence type="ECO:0000256" key="1">
    <source>
        <dbReference type="ARBA" id="ARBA00024205"/>
    </source>
</evidence>
<protein>
    <recommendedName>
        <fullName evidence="2">STING ER exit protein</fullName>
    </recommendedName>
</protein>
<comment type="caution">
    <text evidence="4">The sequence shown here is derived from an EMBL/GenBank/DDBJ whole genome shotgun (WGS) entry which is preliminary data.</text>
</comment>
<comment type="similarity">
    <text evidence="1">Belongs to the STEEP1 family.</text>
</comment>
<name>A0A0C2MK70_THEKT</name>
<dbReference type="PANTHER" id="PTHR46355:SF1">
    <property type="entry name" value="STING ER EXIT PROTEIN"/>
    <property type="match status" value="1"/>
</dbReference>
<dbReference type="AlphaFoldDB" id="A0A0C2MK70"/>
<accession>A0A0C2MK70</accession>
<evidence type="ECO:0000259" key="3">
    <source>
        <dbReference type="Pfam" id="PF25809"/>
    </source>
</evidence>
<dbReference type="Pfam" id="PF25809">
    <property type="entry name" value="STEEP1"/>
    <property type="match status" value="1"/>
</dbReference>
<organism evidence="4 5">
    <name type="scientific">Thelohanellus kitauei</name>
    <name type="common">Myxosporean</name>
    <dbReference type="NCBI Taxonomy" id="669202"/>
    <lineage>
        <taxon>Eukaryota</taxon>
        <taxon>Metazoa</taxon>
        <taxon>Cnidaria</taxon>
        <taxon>Myxozoa</taxon>
        <taxon>Myxosporea</taxon>
        <taxon>Bivalvulida</taxon>
        <taxon>Platysporina</taxon>
        <taxon>Myxobolidae</taxon>
        <taxon>Thelohanellus</taxon>
    </lineage>
</organism>
<dbReference type="PANTHER" id="PTHR46355">
    <property type="entry name" value="UPF0428 PROTEIN CXORF56"/>
    <property type="match status" value="1"/>
</dbReference>
<dbReference type="GO" id="GO:0005737">
    <property type="term" value="C:cytoplasm"/>
    <property type="evidence" value="ECO:0007669"/>
    <property type="project" value="GOC"/>
</dbReference>
<dbReference type="OrthoDB" id="418131at2759"/>
<reference evidence="4 5" key="1">
    <citation type="journal article" date="2014" name="Genome Biol. Evol.">
        <title>The genome of the myxosporean Thelohanellus kitauei shows adaptations to nutrient acquisition within its fish host.</title>
        <authorList>
            <person name="Yang Y."/>
            <person name="Xiong J."/>
            <person name="Zhou Z."/>
            <person name="Huo F."/>
            <person name="Miao W."/>
            <person name="Ran C."/>
            <person name="Liu Y."/>
            <person name="Zhang J."/>
            <person name="Feng J."/>
            <person name="Wang M."/>
            <person name="Wang M."/>
            <person name="Wang L."/>
            <person name="Yao B."/>
        </authorList>
    </citation>
    <scope>NUCLEOTIDE SEQUENCE [LARGE SCALE GENOMIC DNA]</scope>
    <source>
        <strain evidence="4">Wuqing</strain>
    </source>
</reference>
<evidence type="ECO:0000256" key="2">
    <source>
        <dbReference type="ARBA" id="ARBA00024237"/>
    </source>
</evidence>
<dbReference type="InterPro" id="IPR057965">
    <property type="entry name" value="STEEP1_dom"/>
</dbReference>
<sequence>MKTTKSSIETLKKPELTGFDLSEWPYNCVCDHLVLVLDVCISSLPLRPKDHSRVFENSRIIKIDYTTADTVYIQRDNGIEAQIRLECPKLIIIDNTKTYEPSTYNEKSHESAQTSSMVKFSQSVPSAYSYNAALITDYLQKKRPNEEISDSATKKKKLRGTLLDI</sequence>
<dbReference type="Proteomes" id="UP000031668">
    <property type="component" value="Unassembled WGS sequence"/>
</dbReference>
<evidence type="ECO:0000313" key="4">
    <source>
        <dbReference type="EMBL" id="KII62011.1"/>
    </source>
</evidence>
<keyword evidence="5" id="KW-1185">Reference proteome</keyword>
<feature type="domain" description="STEEP1" evidence="3">
    <location>
        <begin position="26"/>
        <end position="93"/>
    </location>
</feature>
<dbReference type="EMBL" id="JWZT01005150">
    <property type="protein sequence ID" value="KII62011.1"/>
    <property type="molecule type" value="Genomic_DNA"/>
</dbReference>
<evidence type="ECO:0000313" key="5">
    <source>
        <dbReference type="Proteomes" id="UP000031668"/>
    </source>
</evidence>
<dbReference type="GO" id="GO:0006888">
    <property type="term" value="P:endoplasmic reticulum to Golgi vesicle-mediated transport"/>
    <property type="evidence" value="ECO:0007669"/>
    <property type="project" value="TreeGrafter"/>
</dbReference>
<gene>
    <name evidence="4" type="ORF">RF11_07039</name>
</gene>
<dbReference type="InterPro" id="IPR029704">
    <property type="entry name" value="STEEP-like"/>
</dbReference>
<dbReference type="GO" id="GO:0090158">
    <property type="term" value="P:endoplasmic reticulum membrane organization"/>
    <property type="evidence" value="ECO:0007669"/>
    <property type="project" value="TreeGrafter"/>
</dbReference>
<proteinExistence type="inferred from homology"/>